<organism evidence="1 2">
    <name type="scientific">Sphingomonas glacialis</name>
    <dbReference type="NCBI Taxonomy" id="658225"/>
    <lineage>
        <taxon>Bacteria</taxon>
        <taxon>Pseudomonadati</taxon>
        <taxon>Pseudomonadota</taxon>
        <taxon>Alphaproteobacteria</taxon>
        <taxon>Sphingomonadales</taxon>
        <taxon>Sphingomonadaceae</taxon>
        <taxon>Sphingomonas</taxon>
    </lineage>
</organism>
<dbReference type="Proteomes" id="UP000319931">
    <property type="component" value="Unassembled WGS sequence"/>
</dbReference>
<protein>
    <submittedName>
        <fullName evidence="1">Uncharacterized protein</fullName>
    </submittedName>
</protein>
<dbReference type="OrthoDB" id="7573645at2"/>
<proteinExistence type="predicted"/>
<dbReference type="AlphaFoldDB" id="A0A502FRV9"/>
<dbReference type="RefSeq" id="WP_140851265.1">
    <property type="nucleotide sequence ID" value="NZ_RCZC01000004.1"/>
</dbReference>
<comment type="caution">
    <text evidence="1">The sequence shown here is derived from an EMBL/GenBank/DDBJ whole genome shotgun (WGS) entry which is preliminary data.</text>
</comment>
<evidence type="ECO:0000313" key="1">
    <source>
        <dbReference type="EMBL" id="TPG52195.1"/>
    </source>
</evidence>
<name>A0A502FRV9_9SPHN</name>
<accession>A0A502FRV9</accession>
<dbReference type="EMBL" id="RCZC01000004">
    <property type="protein sequence ID" value="TPG52195.1"/>
    <property type="molecule type" value="Genomic_DNA"/>
</dbReference>
<gene>
    <name evidence="1" type="ORF">EAH76_15985</name>
</gene>
<keyword evidence="2" id="KW-1185">Reference proteome</keyword>
<evidence type="ECO:0000313" key="2">
    <source>
        <dbReference type="Proteomes" id="UP000319931"/>
    </source>
</evidence>
<reference evidence="1 2" key="1">
    <citation type="journal article" date="2019" name="Environ. Microbiol.">
        <title>Species interactions and distinct microbial communities in high Arctic permafrost affected cryosols are associated with the CH4 and CO2 gas fluxes.</title>
        <authorList>
            <person name="Altshuler I."/>
            <person name="Hamel J."/>
            <person name="Turney S."/>
            <person name="Magnuson E."/>
            <person name="Levesque R."/>
            <person name="Greer C."/>
            <person name="Whyte L.G."/>
        </authorList>
    </citation>
    <scope>NUCLEOTIDE SEQUENCE [LARGE SCALE GENOMIC DNA]</scope>
    <source>
        <strain evidence="1 2">E6.1</strain>
    </source>
</reference>
<sequence length="157" mass="17347">MLIALLISAALSSEPNDVPGFAQFQMSRSLIYITETVDIAAYRDERLNRLEYKIRYNWSQQFSPRKIDAVINSTDCPAIHQIVTRMGKLQMPQPLPIVDSELPPPPIMDGNYYELTAPSSFGNGHLTITSNGGTPLAIWVEHALAALLPCLPSTPLP</sequence>